<dbReference type="GO" id="GO:0005507">
    <property type="term" value="F:copper ion binding"/>
    <property type="evidence" value="ECO:0007669"/>
    <property type="project" value="InterPro"/>
</dbReference>
<evidence type="ECO:0000256" key="3">
    <source>
        <dbReference type="ARBA" id="ARBA00022729"/>
    </source>
</evidence>
<keyword evidence="3" id="KW-0732">Signal</keyword>
<evidence type="ECO:0000313" key="7">
    <source>
        <dbReference type="EMBL" id="PEN16140.1"/>
    </source>
</evidence>
<dbReference type="EMBL" id="PDEV01000002">
    <property type="protein sequence ID" value="PEN16140.1"/>
    <property type="molecule type" value="Genomic_DNA"/>
</dbReference>
<sequence>MKVHAAWAFDADKGFTHMRTMMRTLAAVLLASLMLFGGAAAQAHDELVSSDPAANATLTQAPAELNLTYSANLMNIEGGNRVRVVDSTGASVAEGEPQVKGTTVTQPLKIKDASADETYTVTWRVVSSDGHPIQGTYTFSVGAGKAAASPQDAGTGESSQAAADTQNSTKSDSDSGVNWWLIGGGVGFFVVLAVGILALLKKRSA</sequence>
<dbReference type="PANTHER" id="PTHR34820">
    <property type="entry name" value="INNER MEMBRANE PROTEIN YEBZ"/>
    <property type="match status" value="1"/>
</dbReference>
<dbReference type="InterPro" id="IPR014755">
    <property type="entry name" value="Cu-Rt/internalin_Ig-like"/>
</dbReference>
<dbReference type="InterPro" id="IPR007348">
    <property type="entry name" value="CopC_dom"/>
</dbReference>
<evidence type="ECO:0000256" key="4">
    <source>
        <dbReference type="ARBA" id="ARBA00023008"/>
    </source>
</evidence>
<comment type="subcellular location">
    <subcellularLocation>
        <location evidence="1">Cell envelope</location>
    </subcellularLocation>
</comment>
<feature type="compositionally biased region" description="Polar residues" evidence="5">
    <location>
        <begin position="156"/>
        <end position="174"/>
    </location>
</feature>
<dbReference type="InterPro" id="IPR014756">
    <property type="entry name" value="Ig_E-set"/>
</dbReference>
<accession>A0A2A8D5J1</accession>
<dbReference type="GO" id="GO:0042597">
    <property type="term" value="C:periplasmic space"/>
    <property type="evidence" value="ECO:0007669"/>
    <property type="project" value="InterPro"/>
</dbReference>
<keyword evidence="6" id="KW-0812">Transmembrane</keyword>
<gene>
    <name evidence="7" type="ORF">CRM92_05420</name>
</gene>
<feature type="transmembrane region" description="Helical" evidence="6">
    <location>
        <begin position="179"/>
        <end position="200"/>
    </location>
</feature>
<keyword evidence="4" id="KW-0186">Copper</keyword>
<evidence type="ECO:0000256" key="1">
    <source>
        <dbReference type="ARBA" id="ARBA00004196"/>
    </source>
</evidence>
<reference evidence="7" key="1">
    <citation type="submission" date="2017-10" db="EMBL/GenBank/DDBJ databases">
        <title>Kefir isolates.</title>
        <authorList>
            <person name="Kim Y."/>
            <person name="Blasche S."/>
        </authorList>
    </citation>
    <scope>NUCLEOTIDE SEQUENCE [LARGE SCALE GENOMIC DNA]</scope>
    <source>
        <strain evidence="7">OG2-2</strain>
    </source>
</reference>
<keyword evidence="2" id="KW-0479">Metal-binding</keyword>
<evidence type="ECO:0000256" key="2">
    <source>
        <dbReference type="ARBA" id="ARBA00022723"/>
    </source>
</evidence>
<dbReference type="InterPro" id="IPR032694">
    <property type="entry name" value="CopC/D"/>
</dbReference>
<dbReference type="Proteomes" id="UP000219947">
    <property type="component" value="Unassembled WGS sequence"/>
</dbReference>
<keyword evidence="6" id="KW-1133">Transmembrane helix</keyword>
<evidence type="ECO:0000313" key="8">
    <source>
        <dbReference type="Proteomes" id="UP000219947"/>
    </source>
</evidence>
<evidence type="ECO:0000256" key="5">
    <source>
        <dbReference type="SAM" id="MobiDB-lite"/>
    </source>
</evidence>
<dbReference type="GO" id="GO:0005886">
    <property type="term" value="C:plasma membrane"/>
    <property type="evidence" value="ECO:0007669"/>
    <property type="project" value="TreeGrafter"/>
</dbReference>
<dbReference type="GO" id="GO:0030313">
    <property type="term" value="C:cell envelope"/>
    <property type="evidence" value="ECO:0007669"/>
    <property type="project" value="UniProtKB-SubCell"/>
</dbReference>
<dbReference type="AlphaFoldDB" id="A0A2A8D5J1"/>
<evidence type="ECO:0000256" key="6">
    <source>
        <dbReference type="SAM" id="Phobius"/>
    </source>
</evidence>
<proteinExistence type="predicted"/>
<keyword evidence="6" id="KW-0472">Membrane</keyword>
<protein>
    <submittedName>
        <fullName evidence="7">Copper resistance protein CopC</fullName>
    </submittedName>
</protein>
<dbReference type="Pfam" id="PF04234">
    <property type="entry name" value="CopC"/>
    <property type="match status" value="1"/>
</dbReference>
<comment type="caution">
    <text evidence="7">The sequence shown here is derived from an EMBL/GenBank/DDBJ whole genome shotgun (WGS) entry which is preliminary data.</text>
</comment>
<dbReference type="Gene3D" id="2.60.40.1220">
    <property type="match status" value="1"/>
</dbReference>
<keyword evidence="8" id="KW-1185">Reference proteome</keyword>
<name>A0A2A8D5J1_9MICC</name>
<accession>A0A5F0M726</accession>
<dbReference type="GO" id="GO:0006825">
    <property type="term" value="P:copper ion transport"/>
    <property type="evidence" value="ECO:0007669"/>
    <property type="project" value="InterPro"/>
</dbReference>
<dbReference type="GO" id="GO:0046688">
    <property type="term" value="P:response to copper ion"/>
    <property type="evidence" value="ECO:0007669"/>
    <property type="project" value="InterPro"/>
</dbReference>
<feature type="region of interest" description="Disordered" evidence="5">
    <location>
        <begin position="146"/>
        <end position="174"/>
    </location>
</feature>
<dbReference type="SUPFAM" id="SSF81296">
    <property type="entry name" value="E set domains"/>
    <property type="match status" value="1"/>
</dbReference>
<organism evidence="7 8">
    <name type="scientific">Rothia dentocariosa</name>
    <dbReference type="NCBI Taxonomy" id="2047"/>
    <lineage>
        <taxon>Bacteria</taxon>
        <taxon>Bacillati</taxon>
        <taxon>Actinomycetota</taxon>
        <taxon>Actinomycetes</taxon>
        <taxon>Micrococcales</taxon>
        <taxon>Micrococcaceae</taxon>
        <taxon>Rothia</taxon>
    </lineage>
</organism>
<dbReference type="PANTHER" id="PTHR34820:SF4">
    <property type="entry name" value="INNER MEMBRANE PROTEIN YEBZ"/>
    <property type="match status" value="1"/>
</dbReference>